<reference evidence="1 2" key="1">
    <citation type="submission" date="2013-11" db="EMBL/GenBank/DDBJ databases">
        <title>Opisthorchis viverrini - life in the bile duct.</title>
        <authorList>
            <person name="Young N.D."/>
            <person name="Nagarajan N."/>
            <person name="Lin S.J."/>
            <person name="Korhonen P.K."/>
            <person name="Jex A.R."/>
            <person name="Hall R.S."/>
            <person name="Safavi-Hemami H."/>
            <person name="Kaewkong W."/>
            <person name="Bertrand D."/>
            <person name="Gao S."/>
            <person name="Seet Q."/>
            <person name="Wongkham S."/>
            <person name="Teh B.T."/>
            <person name="Wongkham C."/>
            <person name="Intapan P.M."/>
            <person name="Maleewong W."/>
            <person name="Yang X."/>
            <person name="Hu M."/>
            <person name="Wang Z."/>
            <person name="Hofmann A."/>
            <person name="Sternberg P.W."/>
            <person name="Tan P."/>
            <person name="Wang J."/>
            <person name="Gasser R.B."/>
        </authorList>
    </citation>
    <scope>NUCLEOTIDE SEQUENCE [LARGE SCALE GENOMIC DNA]</scope>
</reference>
<dbReference type="AlphaFoldDB" id="A0A075ABJ5"/>
<protein>
    <submittedName>
        <fullName evidence="1">Uncharacterized protein</fullName>
    </submittedName>
</protein>
<proteinExistence type="predicted"/>
<dbReference type="CTD" id="20321599"/>
<evidence type="ECO:0000313" key="1">
    <source>
        <dbReference type="EMBL" id="KER25024.1"/>
    </source>
</evidence>
<sequence>MGKCDGISSVKHEEWHSMGAQVSPTGRWKLAVGFVKLRPKRCSKLLPSERQWDDPVDSERKYFPNPLVKCSCHEHSPTTLAGSSWFGLNRLDRYFGLEYIEEAKRQKRTPITKCTEATNPNNAQRPEDYDDPGKLHSFRSYFRTYICDTLFWASAR</sequence>
<gene>
    <name evidence="1" type="ORF">T265_07420</name>
</gene>
<organism evidence="1 2">
    <name type="scientific">Opisthorchis viverrini</name>
    <name type="common">Southeast Asian liver fluke</name>
    <dbReference type="NCBI Taxonomy" id="6198"/>
    <lineage>
        <taxon>Eukaryota</taxon>
        <taxon>Metazoa</taxon>
        <taxon>Spiralia</taxon>
        <taxon>Lophotrochozoa</taxon>
        <taxon>Platyhelminthes</taxon>
        <taxon>Trematoda</taxon>
        <taxon>Digenea</taxon>
        <taxon>Opisthorchiida</taxon>
        <taxon>Opisthorchiata</taxon>
        <taxon>Opisthorchiidae</taxon>
        <taxon>Opisthorchis</taxon>
    </lineage>
</organism>
<evidence type="ECO:0000313" key="2">
    <source>
        <dbReference type="Proteomes" id="UP000054324"/>
    </source>
</evidence>
<dbReference type="EMBL" id="KL596789">
    <property type="protein sequence ID" value="KER25024.1"/>
    <property type="molecule type" value="Genomic_DNA"/>
</dbReference>
<dbReference type="KEGG" id="ovi:T265_07420"/>
<dbReference type="RefSeq" id="XP_009171202.1">
    <property type="nucleotide sequence ID" value="XM_009172938.1"/>
</dbReference>
<dbReference type="Proteomes" id="UP000054324">
    <property type="component" value="Unassembled WGS sequence"/>
</dbReference>
<keyword evidence="2" id="KW-1185">Reference proteome</keyword>
<dbReference type="GeneID" id="20321599"/>
<accession>A0A075ABJ5</accession>
<name>A0A075ABJ5_OPIVI</name>